<name>A0A1H5HS08_9PSED</name>
<dbReference type="PANTHER" id="PTHR10509:SF14">
    <property type="entry name" value="CAFFEOYL-COA O-METHYLTRANSFERASE 3-RELATED"/>
    <property type="match status" value="1"/>
</dbReference>
<dbReference type="RefSeq" id="WP_084322347.1">
    <property type="nucleotide sequence ID" value="NZ_FNTY01000002.1"/>
</dbReference>
<dbReference type="InterPro" id="IPR050362">
    <property type="entry name" value="Cation-dep_OMT"/>
</dbReference>
<dbReference type="GO" id="GO:0008757">
    <property type="term" value="F:S-adenosylmethionine-dependent methyltransferase activity"/>
    <property type="evidence" value="ECO:0007669"/>
    <property type="project" value="TreeGrafter"/>
</dbReference>
<reference evidence="4 5" key="1">
    <citation type="submission" date="2016-10" db="EMBL/GenBank/DDBJ databases">
        <authorList>
            <person name="de Groot N.N."/>
        </authorList>
    </citation>
    <scope>NUCLEOTIDE SEQUENCE [LARGE SCALE GENOMIC DNA]</scope>
    <source>
        <strain evidence="4 5">BS3662</strain>
    </source>
</reference>
<dbReference type="EMBL" id="FNTY01000002">
    <property type="protein sequence ID" value="SEE30541.1"/>
    <property type="molecule type" value="Genomic_DNA"/>
</dbReference>
<dbReference type="GO" id="GO:0032259">
    <property type="term" value="P:methylation"/>
    <property type="evidence" value="ECO:0007669"/>
    <property type="project" value="UniProtKB-KW"/>
</dbReference>
<dbReference type="CDD" id="cd02440">
    <property type="entry name" value="AdoMet_MTases"/>
    <property type="match status" value="1"/>
</dbReference>
<dbReference type="PROSITE" id="PS51682">
    <property type="entry name" value="SAM_OMT_I"/>
    <property type="match status" value="1"/>
</dbReference>
<keyword evidence="3" id="KW-0949">S-adenosyl-L-methionine</keyword>
<dbReference type="InterPro" id="IPR029063">
    <property type="entry name" value="SAM-dependent_MTases_sf"/>
</dbReference>
<dbReference type="Gene3D" id="3.40.50.150">
    <property type="entry name" value="Vaccinia Virus protein VP39"/>
    <property type="match status" value="1"/>
</dbReference>
<proteinExistence type="predicted"/>
<dbReference type="GO" id="GO:0008171">
    <property type="term" value="F:O-methyltransferase activity"/>
    <property type="evidence" value="ECO:0007669"/>
    <property type="project" value="InterPro"/>
</dbReference>
<dbReference type="AlphaFoldDB" id="A0A1H5HS08"/>
<organism evidence="4 5">
    <name type="scientific">Pseudomonas migulae</name>
    <dbReference type="NCBI Taxonomy" id="78543"/>
    <lineage>
        <taxon>Bacteria</taxon>
        <taxon>Pseudomonadati</taxon>
        <taxon>Pseudomonadota</taxon>
        <taxon>Gammaproteobacteria</taxon>
        <taxon>Pseudomonadales</taxon>
        <taxon>Pseudomonadaceae</taxon>
        <taxon>Pseudomonas</taxon>
    </lineage>
</organism>
<protein>
    <submittedName>
        <fullName evidence="4">Predicted O-methyltransferase YrrM</fullName>
    </submittedName>
</protein>
<keyword evidence="1 4" id="KW-0489">Methyltransferase</keyword>
<evidence type="ECO:0000256" key="3">
    <source>
        <dbReference type="ARBA" id="ARBA00022691"/>
    </source>
</evidence>
<evidence type="ECO:0000313" key="5">
    <source>
        <dbReference type="Proteomes" id="UP000198985"/>
    </source>
</evidence>
<evidence type="ECO:0000256" key="1">
    <source>
        <dbReference type="ARBA" id="ARBA00022603"/>
    </source>
</evidence>
<dbReference type="PANTHER" id="PTHR10509">
    <property type="entry name" value="O-METHYLTRANSFERASE-RELATED"/>
    <property type="match status" value="1"/>
</dbReference>
<sequence length="223" mass="24591">MTARTLNLDDSLYQYLLDVSLRETPLLKRLRDETQALPMARWQVAPEQGQFLALLVKLTGARRLLEVGTFTGYSALCMAAALPEDGSLICCDIPGDYNATARSYWQEAGLAERIDLRLAPALETLGQLDQPGQFDLIFIDADKANYPAYLEHALRLLRGGGLAVFDNTLWSGRVLEQNPESEDTRAIQALNLALKDDSRVDLSLLPVGDGLTLCRKKVGTTPI</sequence>
<accession>A0A1H5HS08</accession>
<gene>
    <name evidence="4" type="ORF">SAMN04490194_1722</name>
</gene>
<dbReference type="Proteomes" id="UP000198985">
    <property type="component" value="Unassembled WGS sequence"/>
</dbReference>
<evidence type="ECO:0000256" key="2">
    <source>
        <dbReference type="ARBA" id="ARBA00022679"/>
    </source>
</evidence>
<dbReference type="InterPro" id="IPR002935">
    <property type="entry name" value="SAM_O-MeTrfase"/>
</dbReference>
<dbReference type="SUPFAM" id="SSF53335">
    <property type="entry name" value="S-adenosyl-L-methionine-dependent methyltransferases"/>
    <property type="match status" value="1"/>
</dbReference>
<dbReference type="Pfam" id="PF01596">
    <property type="entry name" value="Methyltransf_3"/>
    <property type="match status" value="1"/>
</dbReference>
<keyword evidence="2 4" id="KW-0808">Transferase</keyword>
<evidence type="ECO:0000313" key="4">
    <source>
        <dbReference type="EMBL" id="SEE30541.1"/>
    </source>
</evidence>